<dbReference type="InterPro" id="IPR026444">
    <property type="entry name" value="Secre_tail"/>
</dbReference>
<organism evidence="4 5">
    <name type="scientific">Eiseniibacteriota bacterium</name>
    <dbReference type="NCBI Taxonomy" id="2212470"/>
    <lineage>
        <taxon>Bacteria</taxon>
        <taxon>Candidatus Eiseniibacteriota</taxon>
    </lineage>
</organism>
<reference evidence="4" key="1">
    <citation type="submission" date="2020-04" db="EMBL/GenBank/DDBJ databases">
        <authorList>
            <person name="Zhang T."/>
        </authorList>
    </citation>
    <scope>NUCLEOTIDE SEQUENCE</scope>
    <source>
        <strain evidence="4">HKST-UBA01</strain>
    </source>
</reference>
<protein>
    <submittedName>
        <fullName evidence="4">T9SS type A sorting domain-containing protein</fullName>
    </submittedName>
</protein>
<dbReference type="AlphaFoldDB" id="A0A956RQ30"/>
<dbReference type="NCBIfam" id="TIGR04183">
    <property type="entry name" value="Por_Secre_tail"/>
    <property type="match status" value="1"/>
</dbReference>
<evidence type="ECO:0000313" key="5">
    <source>
        <dbReference type="Proteomes" id="UP000697710"/>
    </source>
</evidence>
<evidence type="ECO:0000256" key="1">
    <source>
        <dbReference type="SAM" id="MobiDB-lite"/>
    </source>
</evidence>
<dbReference type="Proteomes" id="UP000697710">
    <property type="component" value="Unassembled WGS sequence"/>
</dbReference>
<reference evidence="4" key="2">
    <citation type="journal article" date="2021" name="Microbiome">
        <title>Successional dynamics and alternative stable states in a saline activated sludge microbial community over 9 years.</title>
        <authorList>
            <person name="Wang Y."/>
            <person name="Ye J."/>
            <person name="Ju F."/>
            <person name="Liu L."/>
            <person name="Boyd J.A."/>
            <person name="Deng Y."/>
            <person name="Parks D.H."/>
            <person name="Jiang X."/>
            <person name="Yin X."/>
            <person name="Woodcroft B.J."/>
            <person name="Tyson G.W."/>
            <person name="Hugenholtz P."/>
            <person name="Polz M.F."/>
            <person name="Zhang T."/>
        </authorList>
    </citation>
    <scope>NUCLEOTIDE SEQUENCE</scope>
    <source>
        <strain evidence="4">HKST-UBA01</strain>
    </source>
</reference>
<dbReference type="Pfam" id="PF13860">
    <property type="entry name" value="FlgD_ig"/>
    <property type="match status" value="1"/>
</dbReference>
<feature type="domain" description="FlgD/Vpr Ig-like" evidence="3">
    <location>
        <begin position="800"/>
        <end position="853"/>
    </location>
</feature>
<keyword evidence="2" id="KW-0732">Signal</keyword>
<accession>A0A956RQ30</accession>
<evidence type="ECO:0000313" key="4">
    <source>
        <dbReference type="EMBL" id="MCA9727992.1"/>
    </source>
</evidence>
<feature type="region of interest" description="Disordered" evidence="1">
    <location>
        <begin position="750"/>
        <end position="770"/>
    </location>
</feature>
<proteinExistence type="predicted"/>
<dbReference type="EMBL" id="JAGQHR010000276">
    <property type="protein sequence ID" value="MCA9727992.1"/>
    <property type="molecule type" value="Genomic_DNA"/>
</dbReference>
<gene>
    <name evidence="4" type="ORF">KC729_09940</name>
</gene>
<feature type="chain" id="PRO_5037352553" evidence="2">
    <location>
        <begin position="22"/>
        <end position="868"/>
    </location>
</feature>
<dbReference type="Gene3D" id="2.60.40.4070">
    <property type="match status" value="1"/>
</dbReference>
<evidence type="ECO:0000256" key="2">
    <source>
        <dbReference type="SAM" id="SignalP"/>
    </source>
</evidence>
<name>A0A956RQ30_UNCEI</name>
<sequence>MRAALGLLGVLSIALAGVASGATAPMTEPFDESSLGAPRPAQDDARDRVSDEVDWSAFAPQSATTFLFDSGAPVTNPYGVCGGCYAWSSTFYASPVNFDLTARKFSVPAGSFVSAIRMWWAYGDDGPHPNSANLGGSAGDFSSISVDLYAADGPGGTPGTLLTNLTGTWTLLDAPTHYRELSLDAPYVFSGTDYYVSLRAETAGIDYQATVLWAMCASSDPHIDYENYLTVNGSTAGWAGYPTLGPCPADQDFGLQIVGAFAPDEVDVLADPGCITPADPCKTLTFDFNRADATPMRGFSVTFQLTGLELCAGISSIVEGPYLSSYCGGGCTVMQVIDNGGGSYTVDCAILGATCGPTGTGTLFTADVQSAGSDGTGTATVIGVLARDCGNIPIPAAPGAGATLTIDSVGPVAIADLSATPVLSGNDTDGTTAITLDFTAPGDADVIEVYRAPFGKIPSPVNAYPEYDDVVGAGPPTAPTYPPSTPWASTAITASGQSDDPGTRGYWYYVVFTKDECGNVSGVSNLSAGHLDYHLGDVTDGTTPGNGDNEVGVDDISLLGANYGISLVPSDPLGYLDVGPTSDGSTLGLPQTDNEVDFEDLILFAINFGQVSARRDLRPPTMSQARLALEAQDADGEVEAIVSLAGNADHVQGVHSRIPVPRGFALARSNEGDLWSEQSGPVFVKIYQEDGTIVVDGAALGTGRVIAGNGVVARLVLSRSGATLGATDTPDLRLTDVALRDVENREVGPQRGRWNDLRGGSASSEARPVPAASEVGVSALSVEPNPFGSATRIVYRAPQETRVEAAIFDVRGHRVRTWEARTIPAGSTVWSWDGRGDGGENVPAGVYLLRLETGEGTMVRKLFRIHRP</sequence>
<evidence type="ECO:0000259" key="3">
    <source>
        <dbReference type="Pfam" id="PF13860"/>
    </source>
</evidence>
<feature type="signal peptide" evidence="2">
    <location>
        <begin position="1"/>
        <end position="21"/>
    </location>
</feature>
<feature type="region of interest" description="Disordered" evidence="1">
    <location>
        <begin position="29"/>
        <end position="49"/>
    </location>
</feature>
<dbReference type="InterPro" id="IPR025965">
    <property type="entry name" value="FlgD/Vpr_Ig-like"/>
</dbReference>
<comment type="caution">
    <text evidence="4">The sequence shown here is derived from an EMBL/GenBank/DDBJ whole genome shotgun (WGS) entry which is preliminary data.</text>
</comment>